<proteinExistence type="predicted"/>
<dbReference type="Proteomes" id="UP000326939">
    <property type="component" value="Chromosome 8"/>
</dbReference>
<dbReference type="EMBL" id="VDCV01000008">
    <property type="protein sequence ID" value="KAB5544859.1"/>
    <property type="molecule type" value="Genomic_DNA"/>
</dbReference>
<evidence type="ECO:0000313" key="1">
    <source>
        <dbReference type="EMBL" id="KAB5544859.1"/>
    </source>
</evidence>
<name>A0A5N5LQ40_9ROSI</name>
<sequence>MNEIAKHPCKCCLCYLAKEQRWSCDNLESCVHMLSKQEMKSCRQSCQMTWNLEVPFHILYDGILVQITSKANGKLRTLPRLNCFEITGYRLQTVVEKNPSISKVSFVFSSTMAASQSSKNE</sequence>
<reference evidence="2" key="1">
    <citation type="journal article" date="2019" name="Gigascience">
        <title>De novo genome assembly of the endangered Acer yangbiense, a plant species with extremely small populations endemic to Yunnan Province, China.</title>
        <authorList>
            <person name="Yang J."/>
            <person name="Wariss H.M."/>
            <person name="Tao L."/>
            <person name="Zhang R."/>
            <person name="Yun Q."/>
            <person name="Hollingsworth P."/>
            <person name="Dao Z."/>
            <person name="Luo G."/>
            <person name="Guo H."/>
            <person name="Ma Y."/>
            <person name="Sun W."/>
        </authorList>
    </citation>
    <scope>NUCLEOTIDE SEQUENCE [LARGE SCALE GENOMIC DNA]</scope>
    <source>
        <strain evidence="2">cv. br00</strain>
    </source>
</reference>
<protein>
    <submittedName>
        <fullName evidence="1">Uncharacterized protein</fullName>
    </submittedName>
</protein>
<keyword evidence="2" id="KW-1185">Reference proteome</keyword>
<dbReference type="AlphaFoldDB" id="A0A5N5LQ40"/>
<comment type="caution">
    <text evidence="1">The sequence shown here is derived from an EMBL/GenBank/DDBJ whole genome shotgun (WGS) entry which is preliminary data.</text>
</comment>
<organism evidence="1 2">
    <name type="scientific">Salix brachista</name>
    <dbReference type="NCBI Taxonomy" id="2182728"/>
    <lineage>
        <taxon>Eukaryota</taxon>
        <taxon>Viridiplantae</taxon>
        <taxon>Streptophyta</taxon>
        <taxon>Embryophyta</taxon>
        <taxon>Tracheophyta</taxon>
        <taxon>Spermatophyta</taxon>
        <taxon>Magnoliopsida</taxon>
        <taxon>eudicotyledons</taxon>
        <taxon>Gunneridae</taxon>
        <taxon>Pentapetalae</taxon>
        <taxon>rosids</taxon>
        <taxon>fabids</taxon>
        <taxon>Malpighiales</taxon>
        <taxon>Salicaceae</taxon>
        <taxon>Saliceae</taxon>
        <taxon>Salix</taxon>
    </lineage>
</organism>
<gene>
    <name evidence="1" type="ORF">DKX38_012971</name>
</gene>
<accession>A0A5N5LQ40</accession>
<evidence type="ECO:0000313" key="2">
    <source>
        <dbReference type="Proteomes" id="UP000326939"/>
    </source>
</evidence>